<dbReference type="EMBL" id="KE546989">
    <property type="protein sequence ID" value="EPY52235.1"/>
    <property type="molecule type" value="Genomic_DNA"/>
</dbReference>
<evidence type="ECO:0008006" key="4">
    <source>
        <dbReference type="Google" id="ProtNLM"/>
    </source>
</evidence>
<dbReference type="Proteomes" id="UP000015464">
    <property type="component" value="Unassembled WGS sequence"/>
</dbReference>
<protein>
    <recommendedName>
        <fullName evidence="4">Secreted protein</fullName>
    </recommendedName>
</protein>
<dbReference type="GeneID" id="25039401"/>
<evidence type="ECO:0000313" key="2">
    <source>
        <dbReference type="EMBL" id="EPY52235.1"/>
    </source>
</evidence>
<evidence type="ECO:0000256" key="1">
    <source>
        <dbReference type="SAM" id="SignalP"/>
    </source>
</evidence>
<dbReference type="HOGENOM" id="CLU_2528747_0_0_1"/>
<sequence>MLCIFLAALDQTVVTTSIVTIVRNLSDSSLFSWNRTAYSLSSNRFLHLIGITRKVAAPAVNPALWRFTPVTILPPPQQNPILEY</sequence>
<organism evidence="2 3">
    <name type="scientific">Schizosaccharomyces cryophilus (strain OY26 / ATCC MYA-4695 / CBS 11777 / NBRC 106824 / NRRL Y48691)</name>
    <name type="common">Fission yeast</name>
    <dbReference type="NCBI Taxonomy" id="653667"/>
    <lineage>
        <taxon>Eukaryota</taxon>
        <taxon>Fungi</taxon>
        <taxon>Dikarya</taxon>
        <taxon>Ascomycota</taxon>
        <taxon>Taphrinomycotina</taxon>
        <taxon>Schizosaccharomycetes</taxon>
        <taxon>Schizosaccharomycetales</taxon>
        <taxon>Schizosaccharomycetaceae</taxon>
        <taxon>Schizosaccharomyces</taxon>
    </lineage>
</organism>
<accession>S9W2I0</accession>
<proteinExistence type="predicted"/>
<dbReference type="eggNOG" id="KOG0254">
    <property type="taxonomic scope" value="Eukaryota"/>
</dbReference>
<name>S9W2I0_SCHCR</name>
<dbReference type="STRING" id="653667.S9W2I0"/>
<keyword evidence="1" id="KW-0732">Signal</keyword>
<dbReference type="RefSeq" id="XP_013022943.1">
    <property type="nucleotide sequence ID" value="XM_013167489.1"/>
</dbReference>
<feature type="signal peptide" evidence="1">
    <location>
        <begin position="1"/>
        <end position="15"/>
    </location>
</feature>
<gene>
    <name evidence="2" type="ORF">SPOG_05678</name>
</gene>
<dbReference type="AlphaFoldDB" id="S9W2I0"/>
<reference evidence="2 3" key="1">
    <citation type="journal article" date="2011" name="Science">
        <title>Comparative functional genomics of the fission yeasts.</title>
        <authorList>
            <person name="Rhind N."/>
            <person name="Chen Z."/>
            <person name="Yassour M."/>
            <person name="Thompson D.A."/>
            <person name="Haas B.J."/>
            <person name="Habib N."/>
            <person name="Wapinski I."/>
            <person name="Roy S."/>
            <person name="Lin M.F."/>
            <person name="Heiman D.I."/>
            <person name="Young S.K."/>
            <person name="Furuya K."/>
            <person name="Guo Y."/>
            <person name="Pidoux A."/>
            <person name="Chen H.M."/>
            <person name="Robbertse B."/>
            <person name="Goldberg J.M."/>
            <person name="Aoki K."/>
            <person name="Bayne E.H."/>
            <person name="Berlin A.M."/>
            <person name="Desjardins C.A."/>
            <person name="Dobbs E."/>
            <person name="Dukaj L."/>
            <person name="Fan L."/>
            <person name="FitzGerald M.G."/>
            <person name="French C."/>
            <person name="Gujja S."/>
            <person name="Hansen K."/>
            <person name="Keifenheim D."/>
            <person name="Levin J.Z."/>
            <person name="Mosher R.A."/>
            <person name="Mueller C.A."/>
            <person name="Pfiffner J."/>
            <person name="Priest M."/>
            <person name="Russ C."/>
            <person name="Smialowska A."/>
            <person name="Swoboda P."/>
            <person name="Sykes S.M."/>
            <person name="Vaughn M."/>
            <person name="Vengrova S."/>
            <person name="Yoder R."/>
            <person name="Zeng Q."/>
            <person name="Allshire R."/>
            <person name="Baulcombe D."/>
            <person name="Birren B.W."/>
            <person name="Brown W."/>
            <person name="Ekwall K."/>
            <person name="Kellis M."/>
            <person name="Leatherwood J."/>
            <person name="Levin H."/>
            <person name="Margalit H."/>
            <person name="Martienssen R."/>
            <person name="Nieduszynski C.A."/>
            <person name="Spatafora J.W."/>
            <person name="Friedman N."/>
            <person name="Dalgaard J.Z."/>
            <person name="Baumann P."/>
            <person name="Niki H."/>
            <person name="Regev A."/>
            <person name="Nusbaum C."/>
        </authorList>
    </citation>
    <scope>NUCLEOTIDE SEQUENCE [LARGE SCALE GENOMIC DNA]</scope>
    <source>
        <strain evidence="3">OY26 / ATCC MYA-4695 / CBS 11777 / NBRC 106824 / NRRL Y48691</strain>
    </source>
</reference>
<keyword evidence="3" id="KW-1185">Reference proteome</keyword>
<feature type="chain" id="PRO_5012587765" description="Secreted protein" evidence="1">
    <location>
        <begin position="16"/>
        <end position="84"/>
    </location>
</feature>
<evidence type="ECO:0000313" key="3">
    <source>
        <dbReference type="Proteomes" id="UP000015464"/>
    </source>
</evidence>